<keyword evidence="1 2" id="KW-0443">Lipid metabolism</keyword>
<keyword evidence="2" id="KW-0378">Hydrolase</keyword>
<dbReference type="NCBIfam" id="NF041079">
    <property type="entry name" value="CBASS_lipase"/>
    <property type="match status" value="1"/>
</dbReference>
<evidence type="ECO:0000256" key="1">
    <source>
        <dbReference type="ARBA" id="ARBA00023098"/>
    </source>
</evidence>
<comment type="caution">
    <text evidence="2">Lacks conserved residue(s) required for the propagation of feature annotation.</text>
</comment>
<feature type="short sequence motif" description="GXSXG" evidence="2">
    <location>
        <begin position="148"/>
        <end position="152"/>
    </location>
</feature>
<feature type="active site" description="Proton acceptor" evidence="2">
    <location>
        <position position="281"/>
    </location>
</feature>
<dbReference type="Proteomes" id="UP000253303">
    <property type="component" value="Unassembled WGS sequence"/>
</dbReference>
<dbReference type="InterPro" id="IPR016035">
    <property type="entry name" value="Acyl_Trfase/lysoPLipase"/>
</dbReference>
<dbReference type="PROSITE" id="PS51635">
    <property type="entry name" value="PNPLA"/>
    <property type="match status" value="1"/>
</dbReference>
<sequence>MSDYLCRVPVGTLGQFVVGVNARSLAEVGRVIDGAQILTRSGQDGADSVLAETAINDGIDLWFERVVIGSDDGYFADLAAWLTAHDVRVTVVSRTGLLSWRLYVAVRDIQVLSLDGSGAKALFAVHVLAQLEADLRLSIMESFDLIAGASAGGVIALGLGAGMRPAEIVEHYADLTDILFPQSRRARWRLFPHVRSPTHSGDIMRKALSAVLGSRSLGESTKRLIIPTWNVQRGQVHIFKTPHHPRLRRDGGVSMVDVAMATTAAPTLFPAAGWGGQRLVDGGVWASNPSVVAIGEAVSMLGIPLEAIRVLNLGVVDQRTKHPVHLDIDRGALARSTAQFLITASNRGAQGSAMHLVGKHNFTRFEAEVPDDAFIPAPTRQALLAQLAGIQSHVLSAVYTDKFANHITIPYTPSSS</sequence>
<dbReference type="Gene3D" id="3.40.1090.10">
    <property type="entry name" value="Cytosolic phospholipase A2 catalytic domain"/>
    <property type="match status" value="1"/>
</dbReference>
<name>A0A366M4W1_9ACTN</name>
<feature type="domain" description="PNPLA" evidence="3">
    <location>
        <begin position="112"/>
        <end position="294"/>
    </location>
</feature>
<dbReference type="PANTHER" id="PTHR24138">
    <property type="entry name" value="INTRACELLLAR PHOSPHOLIPASE A FAMILY"/>
    <property type="match status" value="1"/>
</dbReference>
<accession>A0A366M4W1</accession>
<feature type="short sequence motif" description="DGA/G" evidence="2">
    <location>
        <begin position="281"/>
        <end position="283"/>
    </location>
</feature>
<evidence type="ECO:0000313" key="4">
    <source>
        <dbReference type="EMBL" id="RBQ20599.1"/>
    </source>
</evidence>
<dbReference type="GO" id="GO:0016042">
    <property type="term" value="P:lipid catabolic process"/>
    <property type="evidence" value="ECO:0007669"/>
    <property type="project" value="UniProtKB-UniRule"/>
</dbReference>
<dbReference type="AlphaFoldDB" id="A0A366M4W1"/>
<comment type="caution">
    <text evidence="4">The sequence shown here is derived from an EMBL/GenBank/DDBJ whole genome shotgun (WGS) entry which is preliminary data.</text>
</comment>
<dbReference type="SUPFAM" id="SSF52151">
    <property type="entry name" value="FabD/lysophospholipase-like"/>
    <property type="match status" value="1"/>
</dbReference>
<evidence type="ECO:0000313" key="5">
    <source>
        <dbReference type="Proteomes" id="UP000253303"/>
    </source>
</evidence>
<keyword evidence="2" id="KW-0442">Lipid degradation</keyword>
<dbReference type="InterPro" id="IPR047156">
    <property type="entry name" value="Teg/CotR/CapV-like"/>
</dbReference>
<feature type="active site" description="Nucleophile" evidence="2">
    <location>
        <position position="150"/>
    </location>
</feature>
<reference evidence="4 5" key="1">
    <citation type="submission" date="2018-06" db="EMBL/GenBank/DDBJ databases">
        <title>Sphaerisporangium craniellae sp. nov., isolated from a marine sponge in the South China Sea.</title>
        <authorList>
            <person name="Li L."/>
        </authorList>
    </citation>
    <scope>NUCLEOTIDE SEQUENCE [LARGE SCALE GENOMIC DNA]</scope>
    <source>
        <strain evidence="4 5">LHW63015</strain>
    </source>
</reference>
<dbReference type="OrthoDB" id="5144756at2"/>
<dbReference type="CDD" id="cd07199">
    <property type="entry name" value="Pat17_PNPLA8_PNPLA9_like"/>
    <property type="match status" value="1"/>
</dbReference>
<dbReference type="PANTHER" id="PTHR24138:SF10">
    <property type="entry name" value="PHOSPHOLIPASE A2"/>
    <property type="match status" value="1"/>
</dbReference>
<dbReference type="InterPro" id="IPR002641">
    <property type="entry name" value="PNPLA_dom"/>
</dbReference>
<keyword evidence="5" id="KW-1185">Reference proteome</keyword>
<proteinExistence type="predicted"/>
<gene>
    <name evidence="4" type="ORF">DP939_05770</name>
</gene>
<dbReference type="EMBL" id="QMEY01000002">
    <property type="protein sequence ID" value="RBQ20599.1"/>
    <property type="molecule type" value="Genomic_DNA"/>
</dbReference>
<evidence type="ECO:0000256" key="2">
    <source>
        <dbReference type="PROSITE-ProRule" id="PRU01161"/>
    </source>
</evidence>
<dbReference type="Pfam" id="PF01734">
    <property type="entry name" value="Patatin"/>
    <property type="match status" value="1"/>
</dbReference>
<evidence type="ECO:0000259" key="3">
    <source>
        <dbReference type="PROSITE" id="PS51635"/>
    </source>
</evidence>
<protein>
    <submittedName>
        <fullName evidence="4">Patatin</fullName>
    </submittedName>
</protein>
<organism evidence="4 5">
    <name type="scientific">Spongiactinospora rosea</name>
    <dbReference type="NCBI Taxonomy" id="2248750"/>
    <lineage>
        <taxon>Bacteria</taxon>
        <taxon>Bacillati</taxon>
        <taxon>Actinomycetota</taxon>
        <taxon>Actinomycetes</taxon>
        <taxon>Streptosporangiales</taxon>
        <taxon>Streptosporangiaceae</taxon>
        <taxon>Spongiactinospora</taxon>
    </lineage>
</organism>
<dbReference type="GO" id="GO:0016787">
    <property type="term" value="F:hydrolase activity"/>
    <property type="evidence" value="ECO:0007669"/>
    <property type="project" value="UniProtKB-UniRule"/>
</dbReference>